<organism evidence="9 10">
    <name type="scientific">Sphingobacterium hotanense</name>
    <dbReference type="NCBI Taxonomy" id="649196"/>
    <lineage>
        <taxon>Bacteria</taxon>
        <taxon>Pseudomonadati</taxon>
        <taxon>Bacteroidota</taxon>
        <taxon>Sphingobacteriia</taxon>
        <taxon>Sphingobacteriales</taxon>
        <taxon>Sphingobacteriaceae</taxon>
        <taxon>Sphingobacterium</taxon>
    </lineage>
</organism>
<dbReference type="InterPro" id="IPR011990">
    <property type="entry name" value="TPR-like_helical_dom_sf"/>
</dbReference>
<evidence type="ECO:0000313" key="9">
    <source>
        <dbReference type="EMBL" id="MDM1049961.1"/>
    </source>
</evidence>
<name>A0ABT7NRS7_9SPHI</name>
<accession>A0ABT7NRS7</accession>
<feature type="repeat" description="TPR" evidence="6">
    <location>
        <begin position="157"/>
        <end position="190"/>
    </location>
</feature>
<dbReference type="PROSITE" id="PS50005">
    <property type="entry name" value="TPR"/>
    <property type="match status" value="1"/>
</dbReference>
<dbReference type="SUPFAM" id="SSF48452">
    <property type="entry name" value="TPR-like"/>
    <property type="match status" value="1"/>
</dbReference>
<gene>
    <name evidence="9" type="ORF">HX018_17105</name>
</gene>
<evidence type="ECO:0000256" key="5">
    <source>
        <dbReference type="ARBA" id="ARBA00038253"/>
    </source>
</evidence>
<evidence type="ECO:0000256" key="3">
    <source>
        <dbReference type="ARBA" id="ARBA00022737"/>
    </source>
</evidence>
<evidence type="ECO:0000313" key="10">
    <source>
        <dbReference type="Proteomes" id="UP001170954"/>
    </source>
</evidence>
<reference evidence="9" key="2">
    <citation type="journal article" date="2022" name="Sci. Total Environ.">
        <title>Prevalence, transmission, and molecular epidemiology of tet(X)-positive bacteria among humans, animals, and environmental niches in China: An epidemiological, and genomic-based study.</title>
        <authorList>
            <person name="Dong N."/>
            <person name="Zeng Y."/>
            <person name="Cai C."/>
            <person name="Sun C."/>
            <person name="Lu J."/>
            <person name="Liu C."/>
            <person name="Zhou H."/>
            <person name="Sun Q."/>
            <person name="Shu L."/>
            <person name="Wang H."/>
            <person name="Wang Y."/>
            <person name="Wang S."/>
            <person name="Wu C."/>
            <person name="Chan E.W."/>
            <person name="Chen G."/>
            <person name="Shen Z."/>
            <person name="Chen S."/>
            <person name="Zhang R."/>
        </authorList>
    </citation>
    <scope>NUCLEOTIDE SEQUENCE</scope>
    <source>
        <strain evidence="9">R1692</strain>
    </source>
</reference>
<evidence type="ECO:0000256" key="6">
    <source>
        <dbReference type="PROSITE-ProRule" id="PRU00339"/>
    </source>
</evidence>
<keyword evidence="8" id="KW-0812">Transmembrane</keyword>
<evidence type="ECO:0008006" key="11">
    <source>
        <dbReference type="Google" id="ProtNLM"/>
    </source>
</evidence>
<reference evidence="9" key="1">
    <citation type="submission" date="2020-06" db="EMBL/GenBank/DDBJ databases">
        <authorList>
            <person name="Dong N."/>
        </authorList>
    </citation>
    <scope>NUCLEOTIDE SEQUENCE</scope>
    <source>
        <strain evidence="9">R1692</strain>
    </source>
</reference>
<sequence length="576" mass="66131">MAGKSTIRYLMLSLLLTFLLVLQAREKKDNNNASLTYFIQKEKSFGADTIALREFLTPLRQRALKGDVVKQKAVYYALMGRGTSRKIGQINTISTAYYEKASDLATQFEDEALGLWVQIELANYYYRFNLLEQSLPYFMTASFKIDDIPYDDQINPDESYRSLGFFFCTIGEYKDAIHCLKEAAFLAPDSSEMKTSILDNLALCHLHEKDTTVALAYLNDAKAMALQIDAKARLARVNGMLAMVSLGQGELDSALHYVDQDVMLSEESGDKTNQQYAEFIKAKVLMAKGDMHAAELLLDELGEELKSNPSKTDFLIEVEQLRLKIAEHKRDSEMELAIRRNLGMLKDSSIYGEDAQVIQRARVLAAKERYLNEASITNLKVQQGRFARNMYIVVLVLGIGILIISYIDFRRKMFARHHRYEKKVLAYRLEKTLLDQKLEQAHKTLADHLRFLTDKNRQIESLQREIVRINKSTLAEIEEKNGKLKQLLQSHILKEDGWQNFKMTFDEAYPNYYNQLKKGIPELTENNIRFIMLQKLGLTAAETANVLGISLEAIKKNKQRLKQKLGDKYEEVMEII</sequence>
<comment type="caution">
    <text evidence="9">The sequence shown here is derived from an EMBL/GenBank/DDBJ whole genome shotgun (WGS) entry which is preliminary data.</text>
</comment>
<feature type="coiled-coil region" evidence="7">
    <location>
        <begin position="452"/>
        <end position="494"/>
    </location>
</feature>
<feature type="transmembrane region" description="Helical" evidence="8">
    <location>
        <begin position="390"/>
        <end position="409"/>
    </location>
</feature>
<dbReference type="InterPro" id="IPR019734">
    <property type="entry name" value="TPR_rpt"/>
</dbReference>
<dbReference type="Gene3D" id="1.25.40.10">
    <property type="entry name" value="Tetratricopeptide repeat domain"/>
    <property type="match status" value="1"/>
</dbReference>
<keyword evidence="10" id="KW-1185">Reference proteome</keyword>
<protein>
    <recommendedName>
        <fullName evidence="11">Tetratricopeptide repeat protein</fullName>
    </recommendedName>
</protein>
<dbReference type="Proteomes" id="UP001170954">
    <property type="component" value="Unassembled WGS sequence"/>
</dbReference>
<evidence type="ECO:0000256" key="4">
    <source>
        <dbReference type="ARBA" id="ARBA00022803"/>
    </source>
</evidence>
<evidence type="ECO:0000256" key="2">
    <source>
        <dbReference type="ARBA" id="ARBA00022490"/>
    </source>
</evidence>
<dbReference type="InterPro" id="IPR051476">
    <property type="entry name" value="Bac_ResReg_Asp_Phosphatase"/>
</dbReference>
<proteinExistence type="inferred from homology"/>
<keyword evidence="2" id="KW-0963">Cytoplasm</keyword>
<comment type="subcellular location">
    <subcellularLocation>
        <location evidence="1">Cytoplasm</location>
    </subcellularLocation>
</comment>
<dbReference type="PANTHER" id="PTHR46630:SF1">
    <property type="entry name" value="TETRATRICOPEPTIDE REPEAT PROTEIN 29"/>
    <property type="match status" value="1"/>
</dbReference>
<keyword evidence="7" id="KW-0175">Coiled coil</keyword>
<keyword evidence="8" id="KW-1133">Transmembrane helix</keyword>
<dbReference type="RefSeq" id="WP_286652154.1">
    <property type="nucleotide sequence ID" value="NZ_JACAGK010000064.1"/>
</dbReference>
<evidence type="ECO:0000256" key="7">
    <source>
        <dbReference type="SAM" id="Coils"/>
    </source>
</evidence>
<comment type="similarity">
    <text evidence="5">Belongs to the Rap family.</text>
</comment>
<keyword evidence="4 6" id="KW-0802">TPR repeat</keyword>
<dbReference type="EMBL" id="JACAGK010000064">
    <property type="protein sequence ID" value="MDM1049961.1"/>
    <property type="molecule type" value="Genomic_DNA"/>
</dbReference>
<keyword evidence="3" id="KW-0677">Repeat</keyword>
<dbReference type="PANTHER" id="PTHR46630">
    <property type="entry name" value="TETRATRICOPEPTIDE REPEAT PROTEIN 29"/>
    <property type="match status" value="1"/>
</dbReference>
<evidence type="ECO:0000256" key="1">
    <source>
        <dbReference type="ARBA" id="ARBA00004496"/>
    </source>
</evidence>
<evidence type="ECO:0000256" key="8">
    <source>
        <dbReference type="SAM" id="Phobius"/>
    </source>
</evidence>
<keyword evidence="8" id="KW-0472">Membrane</keyword>